<evidence type="ECO:0000313" key="1">
    <source>
        <dbReference type="EMBL" id="VDL44550.1"/>
    </source>
</evidence>
<dbReference type="Proteomes" id="UP000274504">
    <property type="component" value="Unassembled WGS sequence"/>
</dbReference>
<sequence length="187" mass="21398">MGDNILIVSFASLFYIVWELDKVELIDPAWADEVNISICNVALLENRLLQECSLALHRYVELHSKVLGRSLLCGYCRCSSGSDVFDRAALVFSTKLASDIRRMGSGSPRSMDDRSLSVHRTTPHAGVRIWVPHRKVLISDPAEIYLETFYLPLPYNSETQRDRRLDHYFGRLRSTRKRLKVDLTVKG</sequence>
<dbReference type="EMBL" id="UYSG01001472">
    <property type="protein sequence ID" value="VDL44550.1"/>
    <property type="molecule type" value="Genomic_DNA"/>
</dbReference>
<evidence type="ECO:0000313" key="3">
    <source>
        <dbReference type="WBParaSite" id="HDID_0000415101-mRNA-1"/>
    </source>
</evidence>
<evidence type="ECO:0000313" key="2">
    <source>
        <dbReference type="Proteomes" id="UP000274504"/>
    </source>
</evidence>
<gene>
    <name evidence="1" type="ORF">HDID_LOCUS4149</name>
</gene>
<reference evidence="1 2" key="2">
    <citation type="submission" date="2018-11" db="EMBL/GenBank/DDBJ databases">
        <authorList>
            <consortium name="Pathogen Informatics"/>
        </authorList>
    </citation>
    <scope>NUCLEOTIDE SEQUENCE [LARGE SCALE GENOMIC DNA]</scope>
</reference>
<protein>
    <submittedName>
        <fullName evidence="3">Secreted protein</fullName>
    </submittedName>
</protein>
<accession>A0A0R3SGU9</accession>
<proteinExistence type="predicted"/>
<dbReference type="AlphaFoldDB" id="A0A0R3SGU9"/>
<reference evidence="3" key="1">
    <citation type="submission" date="2017-02" db="UniProtKB">
        <authorList>
            <consortium name="WormBaseParasite"/>
        </authorList>
    </citation>
    <scope>IDENTIFICATION</scope>
</reference>
<dbReference type="WBParaSite" id="HDID_0000415101-mRNA-1">
    <property type="protein sequence ID" value="HDID_0000415101-mRNA-1"/>
    <property type="gene ID" value="HDID_0000415101"/>
</dbReference>
<organism evidence="3">
    <name type="scientific">Hymenolepis diminuta</name>
    <name type="common">Rat tapeworm</name>
    <dbReference type="NCBI Taxonomy" id="6216"/>
    <lineage>
        <taxon>Eukaryota</taxon>
        <taxon>Metazoa</taxon>
        <taxon>Spiralia</taxon>
        <taxon>Lophotrochozoa</taxon>
        <taxon>Platyhelminthes</taxon>
        <taxon>Cestoda</taxon>
        <taxon>Eucestoda</taxon>
        <taxon>Cyclophyllidea</taxon>
        <taxon>Hymenolepididae</taxon>
        <taxon>Hymenolepis</taxon>
    </lineage>
</organism>
<name>A0A0R3SGU9_HYMDI</name>